<keyword evidence="3" id="KW-0472">Membrane</keyword>
<evidence type="ECO:0000256" key="2">
    <source>
        <dbReference type="ARBA" id="ARBA00022729"/>
    </source>
</evidence>
<keyword evidence="7" id="KW-1185">Reference proteome</keyword>
<dbReference type="KEGG" id="tpf:TPHA_0I02340"/>
<name>G8BXV9_TETPH</name>
<dbReference type="PROSITE" id="PS51352">
    <property type="entry name" value="THIOREDOXIN_2"/>
    <property type="match status" value="1"/>
</dbReference>
<dbReference type="InterPro" id="IPR036249">
    <property type="entry name" value="Thioredoxin-like_sf"/>
</dbReference>
<dbReference type="Proteomes" id="UP000005666">
    <property type="component" value="Chromosome 9"/>
</dbReference>
<feature type="domain" description="Thioredoxin" evidence="5">
    <location>
        <begin position="10"/>
        <end position="143"/>
    </location>
</feature>
<dbReference type="CDD" id="cd02961">
    <property type="entry name" value="PDI_a_family"/>
    <property type="match status" value="1"/>
</dbReference>
<gene>
    <name evidence="6" type="primary">TPHA0I02340</name>
    <name evidence="6" type="ordered locus">TPHA_0I02340</name>
</gene>
<dbReference type="EMBL" id="HE612864">
    <property type="protein sequence ID" value="CCE64737.1"/>
    <property type="molecule type" value="Genomic_DNA"/>
</dbReference>
<dbReference type="GO" id="GO:0006457">
    <property type="term" value="P:protein folding"/>
    <property type="evidence" value="ECO:0007669"/>
    <property type="project" value="TreeGrafter"/>
</dbReference>
<dbReference type="RefSeq" id="XP_003687171.1">
    <property type="nucleotide sequence ID" value="XM_003687123.1"/>
</dbReference>
<proteinExistence type="inferred from homology"/>
<evidence type="ECO:0000313" key="7">
    <source>
        <dbReference type="Proteomes" id="UP000005666"/>
    </source>
</evidence>
<dbReference type="GeneID" id="11532875"/>
<dbReference type="Pfam" id="PF00085">
    <property type="entry name" value="Thioredoxin"/>
    <property type="match status" value="1"/>
</dbReference>
<dbReference type="GO" id="GO:0003756">
    <property type="term" value="F:protein disulfide isomerase activity"/>
    <property type="evidence" value="ECO:0007669"/>
    <property type="project" value="TreeGrafter"/>
</dbReference>
<dbReference type="PANTHER" id="PTHR45672">
    <property type="entry name" value="PROTEIN DISULFIDE-ISOMERASE C17H9.14C-RELATED"/>
    <property type="match status" value="1"/>
</dbReference>
<evidence type="ECO:0000259" key="5">
    <source>
        <dbReference type="PROSITE" id="PS51352"/>
    </source>
</evidence>
<dbReference type="GO" id="GO:0005783">
    <property type="term" value="C:endoplasmic reticulum"/>
    <property type="evidence" value="ECO:0007669"/>
    <property type="project" value="TreeGrafter"/>
</dbReference>
<dbReference type="eggNOG" id="KOG0191">
    <property type="taxonomic scope" value="Eukaryota"/>
</dbReference>
<dbReference type="InterPro" id="IPR013766">
    <property type="entry name" value="Thioredoxin_domain"/>
</dbReference>
<protein>
    <recommendedName>
        <fullName evidence="5">Thioredoxin domain-containing protein</fullName>
    </recommendedName>
</protein>
<organism evidence="6 7">
    <name type="scientific">Tetrapisispora phaffii (strain ATCC 24235 / CBS 4417 / NBRC 1672 / NRRL Y-8282 / UCD 70-5)</name>
    <name type="common">Yeast</name>
    <name type="synonym">Fabospora phaffii</name>
    <dbReference type="NCBI Taxonomy" id="1071381"/>
    <lineage>
        <taxon>Eukaryota</taxon>
        <taxon>Fungi</taxon>
        <taxon>Dikarya</taxon>
        <taxon>Ascomycota</taxon>
        <taxon>Saccharomycotina</taxon>
        <taxon>Saccharomycetes</taxon>
        <taxon>Saccharomycetales</taxon>
        <taxon>Saccharomycetaceae</taxon>
        <taxon>Tetrapisispora</taxon>
    </lineage>
</organism>
<feature type="transmembrane region" description="Helical" evidence="3">
    <location>
        <begin position="630"/>
        <end position="647"/>
    </location>
</feature>
<reference evidence="6 7" key="1">
    <citation type="journal article" date="2011" name="Proc. Natl. Acad. Sci. U.S.A.">
        <title>Evolutionary erosion of yeast sex chromosomes by mating-type switching accidents.</title>
        <authorList>
            <person name="Gordon J.L."/>
            <person name="Armisen D."/>
            <person name="Proux-Wera E."/>
            <person name="Oheigeartaigh S.S."/>
            <person name="Byrne K.P."/>
            <person name="Wolfe K.H."/>
        </authorList>
    </citation>
    <scope>NUCLEOTIDE SEQUENCE [LARGE SCALE GENOMIC DNA]</scope>
    <source>
        <strain evidence="7">ATCC 24235 / CBS 4417 / NBRC 1672 / NRRL Y-8282 / UCD 70-5</strain>
    </source>
</reference>
<evidence type="ECO:0000256" key="1">
    <source>
        <dbReference type="ARBA" id="ARBA00006347"/>
    </source>
</evidence>
<dbReference type="OMA" id="YLISFWP"/>
<feature type="signal peptide" evidence="4">
    <location>
        <begin position="1"/>
        <end position="28"/>
    </location>
</feature>
<dbReference type="Gene3D" id="3.40.30.10">
    <property type="entry name" value="Glutaredoxin"/>
    <property type="match status" value="2"/>
</dbReference>
<dbReference type="AlphaFoldDB" id="G8BXV9"/>
<feature type="chain" id="PRO_5003508742" description="Thioredoxin domain-containing protein" evidence="4">
    <location>
        <begin position="29"/>
        <end position="677"/>
    </location>
</feature>
<comment type="similarity">
    <text evidence="1">Belongs to the protein disulfide isomerase family.</text>
</comment>
<sequence length="677" mass="78551">MHFPFLDSLLNILLVLILFFTKSSFVKADEIQVPEPLTTNNYKKELSKGLHIVDFYSPYCSHCKALEPIWNDAYREFYEESQKLNIHFSKVNCIESGDICDMEQITFFPNIRLYGPSGFIKNYPNEAKRSKESLIQFARESAANKDNFKKTKVKSSSKNISGKELEGLIENMNSKEEGILVSFWPSKNMNKSDQETVFEGCESCLTFQRTWSAVSKFAPNKNVEVYHVNCEAYKSFCAKYGFKHLTERSFSEKDPGVAFILPNNHMKRFWKYCKPLSFEPSTYIDWATRLISNSKVPEISIEDILKKENTNVITSLLSNNLETFNTRVTYVKDRNNLALSKESMESISSLDVELLQTNYEFLDNIEEIFAPVEKMINYNETEGLKKFDRNYINLIKNINLPAYMIWKEGNFIPAIVSADIACSESCLLDLLLKKLDQLRYSTYSKLPKTTKEMKKLFSNRHNRYVVLQVIDNNEENESIKFLGNLSVAACDYFYTYSNYIVDQLMLTDNHIKSLFEKMSTKIELSINEKNDLKSSFDKIEKQDIDFMFVDIKEDLTFKDRLKLPERPEGYIDGDIIIIDKKRRIFYTKNALGNNLNSLSKYDLKESLLTLTLPSYSHSKIALDSRMPLNAFHPVICIVGVFLLFFLYKFRRSITKIHLGKKKQEGIILGNFKGTLKD</sequence>
<evidence type="ECO:0000256" key="4">
    <source>
        <dbReference type="SAM" id="SignalP"/>
    </source>
</evidence>
<dbReference type="STRING" id="1071381.G8BXV9"/>
<keyword evidence="3" id="KW-1133">Transmembrane helix</keyword>
<dbReference type="PANTHER" id="PTHR45672:SF3">
    <property type="entry name" value="THIOREDOXIN DOMAIN-CONTAINING PROTEIN 5"/>
    <property type="match status" value="1"/>
</dbReference>
<evidence type="ECO:0000256" key="3">
    <source>
        <dbReference type="SAM" id="Phobius"/>
    </source>
</evidence>
<dbReference type="HOGENOM" id="CLU_024937_0_0_1"/>
<keyword evidence="2 4" id="KW-0732">Signal</keyword>
<evidence type="ECO:0000313" key="6">
    <source>
        <dbReference type="EMBL" id="CCE64737.1"/>
    </source>
</evidence>
<dbReference type="InterPro" id="IPR051063">
    <property type="entry name" value="PDI"/>
</dbReference>
<accession>G8BXV9</accession>
<keyword evidence="3" id="KW-0812">Transmembrane</keyword>
<dbReference type="SUPFAM" id="SSF52833">
    <property type="entry name" value="Thioredoxin-like"/>
    <property type="match status" value="2"/>
</dbReference>
<dbReference type="OrthoDB" id="72053at2759"/>